<dbReference type="OrthoDB" id="9805039at2"/>
<gene>
    <name evidence="1" type="ORF">FUA23_17600</name>
</gene>
<comment type="caution">
    <text evidence="1">The sequence shown here is derived from an EMBL/GenBank/DDBJ whole genome shotgun (WGS) entry which is preliminary data.</text>
</comment>
<dbReference type="AlphaFoldDB" id="A0A5C7FE40"/>
<dbReference type="InterPro" id="IPR012340">
    <property type="entry name" value="NA-bd_OB-fold"/>
</dbReference>
<reference evidence="1 2" key="1">
    <citation type="submission" date="2019-08" db="EMBL/GenBank/DDBJ databases">
        <title>Lewinella sp. strain SSH13 Genome sequencing and assembly.</title>
        <authorList>
            <person name="Kim I."/>
        </authorList>
    </citation>
    <scope>NUCLEOTIDE SEQUENCE [LARGE SCALE GENOMIC DNA]</scope>
    <source>
        <strain evidence="1 2">SSH13</strain>
    </source>
</reference>
<dbReference type="Proteomes" id="UP000321907">
    <property type="component" value="Unassembled WGS sequence"/>
</dbReference>
<dbReference type="RefSeq" id="WP_147932080.1">
    <property type="nucleotide sequence ID" value="NZ_VOXD01000032.1"/>
</dbReference>
<accession>A0A5C7FE40</accession>
<evidence type="ECO:0000313" key="1">
    <source>
        <dbReference type="EMBL" id="TXF87746.1"/>
    </source>
</evidence>
<dbReference type="Gene3D" id="2.40.50.140">
    <property type="entry name" value="Nucleic acid-binding proteins"/>
    <property type="match status" value="1"/>
</dbReference>
<keyword evidence="2" id="KW-1185">Reference proteome</keyword>
<organism evidence="1 2">
    <name type="scientific">Neolewinella aurantiaca</name>
    <dbReference type="NCBI Taxonomy" id="2602767"/>
    <lineage>
        <taxon>Bacteria</taxon>
        <taxon>Pseudomonadati</taxon>
        <taxon>Bacteroidota</taxon>
        <taxon>Saprospiria</taxon>
        <taxon>Saprospirales</taxon>
        <taxon>Lewinellaceae</taxon>
        <taxon>Neolewinella</taxon>
    </lineage>
</organism>
<dbReference type="SUPFAM" id="SSF50249">
    <property type="entry name" value="Nucleic acid-binding proteins"/>
    <property type="match status" value="1"/>
</dbReference>
<evidence type="ECO:0000313" key="2">
    <source>
        <dbReference type="Proteomes" id="UP000321907"/>
    </source>
</evidence>
<protein>
    <submittedName>
        <fullName evidence="1">Uncharacterized protein</fullName>
    </submittedName>
</protein>
<proteinExistence type="predicted"/>
<sequence>MHTGIIVFYLPEKGYGYLRLLNTREEFHFREKNLLSAGIKAGDIVRFEMKESRQGYFADKVERSNLA</sequence>
<dbReference type="EMBL" id="VOXD01000032">
    <property type="protein sequence ID" value="TXF87746.1"/>
    <property type="molecule type" value="Genomic_DNA"/>
</dbReference>
<name>A0A5C7FE40_9BACT</name>